<dbReference type="AlphaFoldDB" id="G4Q8V6"/>
<reference evidence="1 2" key="1">
    <citation type="journal article" date="2011" name="J. Bacteriol.">
        <title>Complete genome sequence of Acidaminococcus intestini RYC-MR95, a Gram-negative bacterium from the phylum Firmicutes.</title>
        <authorList>
            <person name="D'Auria G."/>
            <person name="Galan J.C."/>
            <person name="Rodriguez-Alcayna M."/>
            <person name="Moya A."/>
            <person name="Baquero F."/>
            <person name="Latorre A."/>
        </authorList>
    </citation>
    <scope>NUCLEOTIDE SEQUENCE [LARGE SCALE GENOMIC DNA]</scope>
    <source>
        <strain evidence="1 2">RyC-MR95</strain>
    </source>
</reference>
<evidence type="ECO:0000313" key="2">
    <source>
        <dbReference type="Proteomes" id="UP000007093"/>
    </source>
</evidence>
<dbReference type="InParanoid" id="G4Q8V6"/>
<protein>
    <recommendedName>
        <fullName evidence="3">SacI restriction endonuclease</fullName>
    </recommendedName>
</protein>
<evidence type="ECO:0000313" key="1">
    <source>
        <dbReference type="EMBL" id="AEQ22539.1"/>
    </source>
</evidence>
<dbReference type="EMBL" id="CP003058">
    <property type="protein sequence ID" value="AEQ22539.1"/>
    <property type="molecule type" value="Genomic_DNA"/>
</dbReference>
<dbReference type="InterPro" id="IPR019066">
    <property type="entry name" value="Restrct_endonuc_II_SacI"/>
</dbReference>
<dbReference type="STRING" id="568816.Acin_1316"/>
<name>G4Q8V6_ACIIR</name>
<dbReference type="eggNOG" id="ENOG502ZBV8">
    <property type="taxonomic scope" value="Bacteria"/>
</dbReference>
<organism evidence="1 2">
    <name type="scientific">Acidaminococcus intestini (strain RyC-MR95)</name>
    <dbReference type="NCBI Taxonomy" id="568816"/>
    <lineage>
        <taxon>Bacteria</taxon>
        <taxon>Bacillati</taxon>
        <taxon>Bacillota</taxon>
        <taxon>Negativicutes</taxon>
        <taxon>Acidaminococcales</taxon>
        <taxon>Acidaminococcaceae</taxon>
        <taxon>Acidaminococcus</taxon>
    </lineage>
</organism>
<dbReference type="PATRIC" id="fig|568816.4.peg.1271"/>
<dbReference type="REBASE" id="40974">
    <property type="entry name" value="AinMR95ORF1317P"/>
</dbReference>
<dbReference type="KEGG" id="ain:Acin_1316"/>
<gene>
    <name evidence="1" type="ordered locus">Acin_1316</name>
</gene>
<dbReference type="RefSeq" id="WP_014128552.1">
    <property type="nucleotide sequence ID" value="NC_016077.1"/>
</dbReference>
<sequence length="362" mass="41084">MGMREEAEKILKKAYAVASYNPESTCTHEELIDYVIDNTHLTYKYVLFTALLSKATDEKINPLCLQKKSTLPGAYDARTICHKVIVPFEMEVLKKAMGGSNEPFLNKPARFPELSKTNAVRRGNDQNILNALCDNLPTIKTSQDAFDCLVYLLCKLIKLRDAQKKSLNFYVRETSNTPALLWTYIIKALKESFEGEILTLMVAGTYHLIYKDRPGARVEVHPVNQSGASGREVSDLDIYVDNELISSNELKDKNFSEPDVRHAADKVITAGGNHMLFIFGPRACPESDFINDIQQEYLSKNFFLRVVPYNEFFSSLLNCIAEPDTKEFMKFILKVAHDTKFKEEVIAYLDALGQQIFGLKHI</sequence>
<accession>G4Q8V6</accession>
<dbReference type="HOGENOM" id="CLU_737248_0_0_9"/>
<dbReference type="Proteomes" id="UP000007093">
    <property type="component" value="Chromosome"/>
</dbReference>
<keyword evidence="2" id="KW-1185">Reference proteome</keyword>
<proteinExistence type="predicted"/>
<evidence type="ECO:0008006" key="3">
    <source>
        <dbReference type="Google" id="ProtNLM"/>
    </source>
</evidence>
<dbReference type="Pfam" id="PF09566">
    <property type="entry name" value="RE_SacI"/>
    <property type="match status" value="1"/>
</dbReference>